<dbReference type="Gene3D" id="3.40.50.620">
    <property type="entry name" value="HUPs"/>
    <property type="match status" value="1"/>
</dbReference>
<dbReference type="Gene3D" id="1.10.10.1710">
    <property type="entry name" value="Deoxyribodipyrimidine photolyase-related"/>
    <property type="match status" value="1"/>
</dbReference>
<dbReference type="Pfam" id="PF04244">
    <property type="entry name" value="DPRP"/>
    <property type="match status" value="1"/>
</dbReference>
<dbReference type="AlphaFoldDB" id="A0A940Y6Y6"/>
<dbReference type="InterPro" id="IPR014729">
    <property type="entry name" value="Rossmann-like_a/b/a_fold"/>
</dbReference>
<sequence length="520" mass="58405">MTRLRHLVLVLGDQLDLDAAAFDGFDPAQDAVWMAEVAEESTHVWSSQPRIALFLAAMRHFAQAVRSAGRPLHYRRLDDPDNRGTLAAELAAALQTLSPARVLMTAPGDWRVWQALKEVVAEAGLELELREDRHFFCTVREFAAHARGRRTLRLEFFYRELRRRHGVLMQGPGADAQPIGGQWNFDADNRAPFGPAGPGAVPPRSRFEPDDITREVLALVARRFADHPGALNHFAWPVTRAQALQALQQFIDQRLPHFGRTQDAMWPGEPWLYHSHLSAALNLKLLSAREVVQAAEAAFHAGHVGIESAEGFIRQILGWREYVRGIYWTQMPGYLQRNALQADQDLPAWYWSGRTDMACLREAITQTLALGYAHHIQRLMVTGLFALLLGVRPQQVHAWYLSVYVDAVEWVELPNTLGMSQYADGGLMASKPYVATGRYIERMGGGCAGCRYDPAQRVGERACPFTTLYWDFLERHQALLARNPRMSLQVKNLARLTAAERDAVRQRADAIRAGQVGVPA</sequence>
<dbReference type="EMBL" id="JAGQDD010000002">
    <property type="protein sequence ID" value="MBQ0929908.1"/>
    <property type="molecule type" value="Genomic_DNA"/>
</dbReference>
<dbReference type="Gene3D" id="1.10.579.10">
    <property type="entry name" value="DNA Cyclobutane Dipyrimidine Photolyase, subunit A, domain 3"/>
    <property type="match status" value="1"/>
</dbReference>
<evidence type="ECO:0000313" key="1">
    <source>
        <dbReference type="EMBL" id="MBQ0929908.1"/>
    </source>
</evidence>
<dbReference type="InterPro" id="IPR052551">
    <property type="entry name" value="UV-DNA_repair_photolyase"/>
</dbReference>
<gene>
    <name evidence="1" type="ORF">KAK03_05355</name>
</gene>
<protein>
    <submittedName>
        <fullName evidence="1">Cryptochrome/photolyase family protein</fullName>
    </submittedName>
</protein>
<accession>A0A940Y6Y6</accession>
<dbReference type="Gene3D" id="1.25.40.80">
    <property type="match status" value="1"/>
</dbReference>
<dbReference type="RefSeq" id="WP_210852147.1">
    <property type="nucleotide sequence ID" value="NZ_JAGQDD010000002.1"/>
</dbReference>
<evidence type="ECO:0000313" key="2">
    <source>
        <dbReference type="Proteomes" id="UP000676246"/>
    </source>
</evidence>
<dbReference type="SUPFAM" id="SSF48173">
    <property type="entry name" value="Cryptochrome/photolyase FAD-binding domain"/>
    <property type="match status" value="1"/>
</dbReference>
<dbReference type="PANTHER" id="PTHR38657">
    <property type="entry name" value="SLR1343 PROTEIN"/>
    <property type="match status" value="1"/>
</dbReference>
<dbReference type="InterPro" id="IPR007357">
    <property type="entry name" value="PhrB-like"/>
</dbReference>
<dbReference type="PANTHER" id="PTHR38657:SF1">
    <property type="entry name" value="SLR1343 PROTEIN"/>
    <property type="match status" value="1"/>
</dbReference>
<name>A0A940Y6Y6_9BURK</name>
<keyword evidence="2" id="KW-1185">Reference proteome</keyword>
<dbReference type="InterPro" id="IPR036134">
    <property type="entry name" value="Crypto/Photolyase_FAD-like_sf"/>
</dbReference>
<dbReference type="Proteomes" id="UP000676246">
    <property type="component" value="Unassembled WGS sequence"/>
</dbReference>
<reference evidence="1 2" key="1">
    <citation type="submission" date="2021-04" db="EMBL/GenBank/DDBJ databases">
        <title>The genome sequence of Ideonella sp. 3Y2.</title>
        <authorList>
            <person name="Liu Y."/>
        </authorList>
    </citation>
    <scope>NUCLEOTIDE SEQUENCE [LARGE SCALE GENOMIC DNA]</scope>
    <source>
        <strain evidence="1 2">3Y2</strain>
    </source>
</reference>
<comment type="caution">
    <text evidence="1">The sequence shown here is derived from an EMBL/GenBank/DDBJ whole genome shotgun (WGS) entry which is preliminary data.</text>
</comment>
<organism evidence="1 2">
    <name type="scientific">Ideonella alba</name>
    <dbReference type="NCBI Taxonomy" id="2824118"/>
    <lineage>
        <taxon>Bacteria</taxon>
        <taxon>Pseudomonadati</taxon>
        <taxon>Pseudomonadota</taxon>
        <taxon>Betaproteobacteria</taxon>
        <taxon>Burkholderiales</taxon>
        <taxon>Sphaerotilaceae</taxon>
        <taxon>Ideonella</taxon>
    </lineage>
</organism>
<proteinExistence type="predicted"/>